<evidence type="ECO:0000313" key="2">
    <source>
        <dbReference type="EMBL" id="OGG38007.1"/>
    </source>
</evidence>
<reference evidence="2 3" key="1">
    <citation type="journal article" date="2016" name="Nat. Commun.">
        <title>Thousands of microbial genomes shed light on interconnected biogeochemical processes in an aquifer system.</title>
        <authorList>
            <person name="Anantharaman K."/>
            <person name="Brown C.T."/>
            <person name="Hug L.A."/>
            <person name="Sharon I."/>
            <person name="Castelle C.J."/>
            <person name="Probst A.J."/>
            <person name="Thomas B.C."/>
            <person name="Singh A."/>
            <person name="Wilkins M.J."/>
            <person name="Karaoz U."/>
            <person name="Brodie E.L."/>
            <person name="Williams K.H."/>
            <person name="Hubbard S.S."/>
            <person name="Banfield J.F."/>
        </authorList>
    </citation>
    <scope>NUCLEOTIDE SEQUENCE [LARGE SCALE GENOMIC DNA]</scope>
</reference>
<evidence type="ECO:0000259" key="1">
    <source>
        <dbReference type="Pfam" id="PF01936"/>
    </source>
</evidence>
<accession>A0A1F6BN81</accession>
<gene>
    <name evidence="2" type="ORF">A2127_00775</name>
</gene>
<proteinExistence type="predicted"/>
<dbReference type="Pfam" id="PF01936">
    <property type="entry name" value="NYN"/>
    <property type="match status" value="1"/>
</dbReference>
<dbReference type="Proteomes" id="UP000179324">
    <property type="component" value="Unassembled WGS sequence"/>
</dbReference>
<dbReference type="PANTHER" id="PTHR35458:SF8">
    <property type="entry name" value="SLR0650 PROTEIN"/>
    <property type="match status" value="1"/>
</dbReference>
<protein>
    <recommendedName>
        <fullName evidence="1">NYN domain-containing protein</fullName>
    </recommendedName>
</protein>
<feature type="domain" description="NYN" evidence="1">
    <location>
        <begin position="15"/>
        <end position="165"/>
    </location>
</feature>
<evidence type="ECO:0000313" key="3">
    <source>
        <dbReference type="Proteomes" id="UP000179324"/>
    </source>
</evidence>
<dbReference type="InterPro" id="IPR047140">
    <property type="entry name" value="LabA"/>
</dbReference>
<dbReference type="GO" id="GO:0004540">
    <property type="term" value="F:RNA nuclease activity"/>
    <property type="evidence" value="ECO:0007669"/>
    <property type="project" value="InterPro"/>
</dbReference>
<dbReference type="InterPro" id="IPR021139">
    <property type="entry name" value="NYN"/>
</dbReference>
<dbReference type="PANTHER" id="PTHR35458">
    <property type="entry name" value="SLR0755 PROTEIN"/>
    <property type="match status" value="1"/>
</dbReference>
<sequence>MAADTHDEKAHPSQRVGVFIDVQNVYHSAKNLFNSRVNFKELLKNVIADRHLIRAMAYVVKSETALGEESFFEALRKTGLELRLKDLLIFSGGAKKADWDVGLAVDAIRMASALDVVVLVTGDGDFVPLVEYLKWGLGKQVEVAAFSRTTSSRLREVADSFTELENIPRILLKIRQRGERQS</sequence>
<organism evidence="2 3">
    <name type="scientific">Candidatus Jorgensenbacteria bacterium GWC1_48_12</name>
    <dbReference type="NCBI Taxonomy" id="1798469"/>
    <lineage>
        <taxon>Bacteria</taxon>
        <taxon>Candidatus Joergenseniibacteriota</taxon>
    </lineage>
</organism>
<dbReference type="CDD" id="cd10911">
    <property type="entry name" value="PIN_LabA"/>
    <property type="match status" value="1"/>
</dbReference>
<comment type="caution">
    <text evidence="2">The sequence shown here is derived from an EMBL/GenBank/DDBJ whole genome shotgun (WGS) entry which is preliminary data.</text>
</comment>
<dbReference type="Gene3D" id="3.40.50.1010">
    <property type="entry name" value="5'-nuclease"/>
    <property type="match status" value="1"/>
</dbReference>
<dbReference type="EMBL" id="MFKI01000035">
    <property type="protein sequence ID" value="OGG38007.1"/>
    <property type="molecule type" value="Genomic_DNA"/>
</dbReference>
<name>A0A1F6BN81_9BACT</name>
<dbReference type="AlphaFoldDB" id="A0A1F6BN81"/>